<organism evidence="1 2">
    <name type="scientific">Pedobacter steynii</name>
    <dbReference type="NCBI Taxonomy" id="430522"/>
    <lineage>
        <taxon>Bacteria</taxon>
        <taxon>Pseudomonadati</taxon>
        <taxon>Bacteroidota</taxon>
        <taxon>Sphingobacteriia</taxon>
        <taxon>Sphingobacteriales</taxon>
        <taxon>Sphingobacteriaceae</taxon>
        <taxon>Pedobacter</taxon>
    </lineage>
</organism>
<sequence>MDAMTTNKQYDSNWALLPGIGLGKAVFDMTRLEVNALKDVLGEITGENNLLIQKEQLLATYDMLKDFFTEEDLKTVMEALDETGAQRGFIEMEYRTTGQTLEYEDGKLTEFLSNKQDQSKDITPSFSTEFSTLSLRFFIFF</sequence>
<keyword evidence="2" id="KW-1185">Reference proteome</keyword>
<dbReference type="KEGG" id="psty:BFS30_21550"/>
<accession>A0A1D7QLG2</accession>
<dbReference type="EMBL" id="CP017141">
    <property type="protein sequence ID" value="AOM79514.1"/>
    <property type="molecule type" value="Genomic_DNA"/>
</dbReference>
<evidence type="ECO:0000313" key="2">
    <source>
        <dbReference type="Proteomes" id="UP000094313"/>
    </source>
</evidence>
<gene>
    <name evidence="1" type="ORF">BFS30_21550</name>
</gene>
<dbReference type="Proteomes" id="UP000094313">
    <property type="component" value="Chromosome"/>
</dbReference>
<evidence type="ECO:0000313" key="1">
    <source>
        <dbReference type="EMBL" id="AOM79514.1"/>
    </source>
</evidence>
<proteinExistence type="predicted"/>
<dbReference type="AlphaFoldDB" id="A0A1D7QLG2"/>
<protein>
    <submittedName>
        <fullName evidence="1">Uncharacterized protein</fullName>
    </submittedName>
</protein>
<reference evidence="1 2" key="1">
    <citation type="submission" date="2016-08" db="EMBL/GenBank/DDBJ databases">
        <authorList>
            <person name="Seilhamer J.J."/>
        </authorList>
    </citation>
    <scope>NUCLEOTIDE SEQUENCE [LARGE SCALE GENOMIC DNA]</scope>
    <source>
        <strain evidence="1 2">DX4</strain>
    </source>
</reference>
<name>A0A1D7QLG2_9SPHI</name>